<dbReference type="AlphaFoldDB" id="A0A1H1R0U4"/>
<protein>
    <submittedName>
        <fullName evidence="1">Uncharacterized protein</fullName>
    </submittedName>
</protein>
<name>A0A1H1R0U4_MUCMA</name>
<reference evidence="1 2" key="1">
    <citation type="submission" date="2016-10" db="EMBL/GenBank/DDBJ databases">
        <authorList>
            <person name="de Groot N.N."/>
        </authorList>
    </citation>
    <scope>NUCLEOTIDE SEQUENCE [LARGE SCALE GENOMIC DNA]</scope>
    <source>
        <strain evidence="1 2">MP1X4</strain>
    </source>
</reference>
<gene>
    <name evidence="1" type="ORF">SAMN05216490_0893</name>
</gene>
<evidence type="ECO:0000313" key="1">
    <source>
        <dbReference type="EMBL" id="SDS29377.1"/>
    </source>
</evidence>
<dbReference type="EMBL" id="LT629740">
    <property type="protein sequence ID" value="SDS29377.1"/>
    <property type="molecule type" value="Genomic_DNA"/>
</dbReference>
<evidence type="ECO:0000313" key="2">
    <source>
        <dbReference type="Proteomes" id="UP000199679"/>
    </source>
</evidence>
<proteinExistence type="predicted"/>
<dbReference type="Proteomes" id="UP000199679">
    <property type="component" value="Chromosome I"/>
</dbReference>
<accession>A0A1H1R0U4</accession>
<sequence length="45" mass="4875">MAAKSIAPLNADHNDNPTCILIGKFNTLTLNEPVFYCQCCIAGTF</sequence>
<organism evidence="1 2">
    <name type="scientific">Mucilaginibacter mallensis</name>
    <dbReference type="NCBI Taxonomy" id="652787"/>
    <lineage>
        <taxon>Bacteria</taxon>
        <taxon>Pseudomonadati</taxon>
        <taxon>Bacteroidota</taxon>
        <taxon>Sphingobacteriia</taxon>
        <taxon>Sphingobacteriales</taxon>
        <taxon>Sphingobacteriaceae</taxon>
        <taxon>Mucilaginibacter</taxon>
    </lineage>
</organism>
<keyword evidence="2" id="KW-1185">Reference proteome</keyword>